<dbReference type="Proteomes" id="UP000319142">
    <property type="component" value="Unassembled WGS sequence"/>
</dbReference>
<evidence type="ECO:0000256" key="1">
    <source>
        <dbReference type="SAM" id="Phobius"/>
    </source>
</evidence>
<feature type="transmembrane region" description="Helical" evidence="1">
    <location>
        <begin position="138"/>
        <end position="159"/>
    </location>
</feature>
<protein>
    <submittedName>
        <fullName evidence="2">Uncharacterized protein</fullName>
    </submittedName>
</protein>
<comment type="caution">
    <text evidence="2">The sequence shown here is derived from an EMBL/GenBank/DDBJ whole genome shotgun (WGS) entry which is preliminary data.</text>
</comment>
<gene>
    <name evidence="2" type="ORF">FHK81_02065</name>
</gene>
<keyword evidence="1" id="KW-1133">Transmembrane helix</keyword>
<dbReference type="AlphaFoldDB" id="A0A558BGV5"/>
<name>A0A558BGV5_9GAMM</name>
<dbReference type="RefSeq" id="WP_273131876.1">
    <property type="nucleotide sequence ID" value="NZ_VMRX01000003.1"/>
</dbReference>
<dbReference type="EMBL" id="VMRX01000003">
    <property type="protein sequence ID" value="TVT35728.1"/>
    <property type="molecule type" value="Genomic_DNA"/>
</dbReference>
<reference evidence="2 3" key="1">
    <citation type="submission" date="2019-07" db="EMBL/GenBank/DDBJ databases">
        <title>The pathways for chlorine oxyanion respiration interact through the shared metabolite chlorate.</title>
        <authorList>
            <person name="Barnum T.P."/>
            <person name="Cheng Y."/>
            <person name="Hill K.A."/>
            <person name="Lucas L.N."/>
            <person name="Carlson H.K."/>
            <person name="Coates J.D."/>
        </authorList>
    </citation>
    <scope>NUCLEOTIDE SEQUENCE [LARGE SCALE GENOMIC DNA]</scope>
    <source>
        <strain evidence="2">UCB</strain>
    </source>
</reference>
<feature type="transmembrane region" description="Helical" evidence="1">
    <location>
        <begin position="101"/>
        <end position="126"/>
    </location>
</feature>
<accession>A0A558BGV5</accession>
<keyword evidence="1" id="KW-0812">Transmembrane</keyword>
<organism evidence="2 3">
    <name type="scientific">Marinobacter vinifirmus</name>
    <dbReference type="NCBI Taxonomy" id="355591"/>
    <lineage>
        <taxon>Bacteria</taxon>
        <taxon>Pseudomonadati</taxon>
        <taxon>Pseudomonadota</taxon>
        <taxon>Gammaproteobacteria</taxon>
        <taxon>Pseudomonadales</taxon>
        <taxon>Marinobacteraceae</taxon>
        <taxon>Marinobacter</taxon>
    </lineage>
</organism>
<keyword evidence="1" id="KW-0472">Membrane</keyword>
<sequence length="367" mass="42278">MAETQPGQRMNAQQPVSCFSDTAFRATDIGPLPKPPEERARIGEELQPIGSYALTIPYQGTVNDIESLQDHEKQDPQFCSKDWWWNHQRIRFLNEKLGFKLLLLIVPFVWILTLVIGGMALIGWGVLTIAGVYDLPGLLVGILGLILVPGWMLISFWIARPTTNWLMSTGMGFILKPFEKAINKRLDKTLEDGSSEFNRITGQVRLAMGGGRFFQAPFVEFDAYVDRVIQQSGMFYRLILVHRYTQKSFHKMAFSSIESSKSEVLATWDMLQTYMDVTQPLPDTPRLEPFRHLDPITAEHDKKTGRNPRYWRDLDLETWKEGEGWNEVHRRQESYPWGERTCKLTPQLGKISMGEYRKLRPADAWPI</sequence>
<evidence type="ECO:0000313" key="2">
    <source>
        <dbReference type="EMBL" id="TVT35728.1"/>
    </source>
</evidence>
<evidence type="ECO:0000313" key="3">
    <source>
        <dbReference type="Proteomes" id="UP000319142"/>
    </source>
</evidence>
<proteinExistence type="predicted"/>